<protein>
    <submittedName>
        <fullName evidence="1">Uncharacterized protein</fullName>
    </submittedName>
</protein>
<reference evidence="1 2" key="1">
    <citation type="submission" date="2022-07" db="EMBL/GenBank/DDBJ databases">
        <authorList>
            <person name="Xamxidin M."/>
            <person name="Wu M."/>
        </authorList>
    </citation>
    <scope>NUCLEOTIDE SEQUENCE [LARGE SCALE GENOMIC DNA]</scope>
    <source>
        <strain evidence="1 2">NBRC 111650</strain>
    </source>
</reference>
<dbReference type="EMBL" id="JANIGO010000005">
    <property type="protein sequence ID" value="MCQ8897585.1"/>
    <property type="molecule type" value="Genomic_DNA"/>
</dbReference>
<name>A0ABT1WJ92_9BURK</name>
<organism evidence="1 2">
    <name type="scientific">Limnobacter humi</name>
    <dbReference type="NCBI Taxonomy" id="1778671"/>
    <lineage>
        <taxon>Bacteria</taxon>
        <taxon>Pseudomonadati</taxon>
        <taxon>Pseudomonadota</taxon>
        <taxon>Betaproteobacteria</taxon>
        <taxon>Burkholderiales</taxon>
        <taxon>Burkholderiaceae</taxon>
        <taxon>Limnobacter</taxon>
    </lineage>
</organism>
<dbReference type="Proteomes" id="UP001204142">
    <property type="component" value="Unassembled WGS sequence"/>
</dbReference>
<evidence type="ECO:0000313" key="1">
    <source>
        <dbReference type="EMBL" id="MCQ8897585.1"/>
    </source>
</evidence>
<keyword evidence="2" id="KW-1185">Reference proteome</keyword>
<evidence type="ECO:0000313" key="2">
    <source>
        <dbReference type="Proteomes" id="UP001204142"/>
    </source>
</evidence>
<dbReference type="RefSeq" id="WP_256765389.1">
    <property type="nucleotide sequence ID" value="NZ_JANIGO010000005.1"/>
</dbReference>
<sequence>MRAAIQHLHTLASQLGLRVQSIRSQRQQRVFQRRLGKLISYGLR</sequence>
<gene>
    <name evidence="1" type="ORF">NQT62_14175</name>
</gene>
<accession>A0ABT1WJ92</accession>
<proteinExistence type="predicted"/>
<comment type="caution">
    <text evidence="1">The sequence shown here is derived from an EMBL/GenBank/DDBJ whole genome shotgun (WGS) entry which is preliminary data.</text>
</comment>